<reference evidence="2 3" key="1">
    <citation type="submission" date="2019-06" db="EMBL/GenBank/DDBJ databases">
        <title>Complete genome sequence of Janthinobacterium sp. SNU WT3 isolated from diseased rainbow trout.</title>
        <authorList>
            <person name="Oh W.T."/>
            <person name="Park S.C."/>
        </authorList>
    </citation>
    <scope>NUCLEOTIDE SEQUENCE [LARGE SCALE GENOMIC DNA]</scope>
    <source>
        <strain evidence="2 3">SNU WT3</strain>
    </source>
</reference>
<dbReference type="OrthoDB" id="114026at2"/>
<dbReference type="EMBL" id="CP041185">
    <property type="protein sequence ID" value="QDG69079.1"/>
    <property type="molecule type" value="Genomic_DNA"/>
</dbReference>
<dbReference type="AlphaFoldDB" id="A0A4Y6R874"/>
<organism evidence="2 3">
    <name type="scientific">Janthinobacterium tructae</name>
    <dbReference type="NCBI Taxonomy" id="2590869"/>
    <lineage>
        <taxon>Bacteria</taxon>
        <taxon>Pseudomonadati</taxon>
        <taxon>Pseudomonadota</taxon>
        <taxon>Betaproteobacteria</taxon>
        <taxon>Burkholderiales</taxon>
        <taxon>Oxalobacteraceae</taxon>
        <taxon>Janthinobacterium</taxon>
    </lineage>
</organism>
<dbReference type="Proteomes" id="UP000316665">
    <property type="component" value="Chromosome"/>
</dbReference>
<sequence length="200" mass="22632">MPIKPFFTVLLALAPMLASASPATPQALVAAARKQVGVTVQYDPRYERLAYPGGDVPLERGVCTDVVVRAYRQLGQDLQVLVHEDMRKAWQVYQQQGRWQMKGPDRNIDHRRVPNLGTYFARHGTSLPPAKEANAYRAGDIVTWRLPRNLTHIGIVSDKQSWSGVPLIIHNIGEGAREENILFSYPITGHYRWQPGWQPR</sequence>
<feature type="chain" id="PRO_5021260148" evidence="1">
    <location>
        <begin position="21"/>
        <end position="200"/>
    </location>
</feature>
<feature type="signal peptide" evidence="1">
    <location>
        <begin position="1"/>
        <end position="20"/>
    </location>
</feature>
<evidence type="ECO:0000313" key="2">
    <source>
        <dbReference type="EMBL" id="QDG69079.1"/>
    </source>
</evidence>
<accession>A0A4Y6R874</accession>
<name>A0A4Y6R874_9BURK</name>
<evidence type="ECO:0000313" key="3">
    <source>
        <dbReference type="Proteomes" id="UP000316665"/>
    </source>
</evidence>
<protein>
    <submittedName>
        <fullName evidence="2">DUF1287 domain-containing protein</fullName>
    </submittedName>
</protein>
<dbReference type="Pfam" id="PF06940">
    <property type="entry name" value="DUF1287"/>
    <property type="match status" value="1"/>
</dbReference>
<dbReference type="PIRSF" id="PIRSF011444">
    <property type="entry name" value="DUF1287"/>
    <property type="match status" value="1"/>
</dbReference>
<proteinExistence type="predicted"/>
<keyword evidence="3" id="KW-1185">Reference proteome</keyword>
<dbReference type="RefSeq" id="WP_141168621.1">
    <property type="nucleotide sequence ID" value="NZ_CP041185.1"/>
</dbReference>
<dbReference type="InterPro" id="IPR009706">
    <property type="entry name" value="DUF1287"/>
</dbReference>
<dbReference type="KEGG" id="jas:FJQ89_00615"/>
<keyword evidence="1" id="KW-0732">Signal</keyword>
<evidence type="ECO:0000256" key="1">
    <source>
        <dbReference type="SAM" id="SignalP"/>
    </source>
</evidence>
<gene>
    <name evidence="2" type="ORF">FJQ89_00615</name>
</gene>